<dbReference type="GO" id="GO:0070286">
    <property type="term" value="P:axonemal dynein complex assembly"/>
    <property type="evidence" value="ECO:0007669"/>
    <property type="project" value="InterPro"/>
</dbReference>
<accession>A0A8J4YEC0</accession>
<feature type="region of interest" description="Disordered" evidence="13">
    <location>
        <begin position="360"/>
        <end position="403"/>
    </location>
</feature>
<dbReference type="GO" id="GO:0060285">
    <property type="term" value="P:cilium-dependent cell motility"/>
    <property type="evidence" value="ECO:0007669"/>
    <property type="project" value="TreeGrafter"/>
</dbReference>
<evidence type="ECO:0000256" key="9">
    <source>
        <dbReference type="ARBA" id="ARBA00038424"/>
    </source>
</evidence>
<evidence type="ECO:0000256" key="4">
    <source>
        <dbReference type="ARBA" id="ARBA00023054"/>
    </source>
</evidence>
<comment type="caution">
    <text evidence="15">The sequence shown here is derived from an EMBL/GenBank/DDBJ whole genome shotgun (WGS) entry which is preliminary data.</text>
</comment>
<evidence type="ECO:0000259" key="14">
    <source>
        <dbReference type="Pfam" id="PF14772"/>
    </source>
</evidence>
<dbReference type="AlphaFoldDB" id="A0A8J4YEC0"/>
<dbReference type="OrthoDB" id="6365636at2759"/>
<dbReference type="InterPro" id="IPR039750">
    <property type="entry name" value="DRC1/DRC2"/>
</dbReference>
<dbReference type="PANTHER" id="PTHR21625:SF0">
    <property type="entry name" value="DYNEIN REGULATORY COMPLEX SUBUNIT 2"/>
    <property type="match status" value="1"/>
</dbReference>
<keyword evidence="5" id="KW-0969">Cilium</keyword>
<name>A0A8J4YEC0_CHIOP</name>
<evidence type="ECO:0000256" key="6">
    <source>
        <dbReference type="ARBA" id="ARBA00023212"/>
    </source>
</evidence>
<feature type="compositionally biased region" description="Pro residues" evidence="13">
    <location>
        <begin position="366"/>
        <end position="376"/>
    </location>
</feature>
<sequence length="688" mass="75972">MAPKKKGKGKGDKLARMTVEQRQQYLDRRTAQEAESARRKEELLAGFLKLKLADERKKGEVNEARLLTKWREVLREAKTSSLTTQLQELREGVAEGTTRHNTLIQLLRSQVAQAHHQRAQAAHNHLASTHKLSELHEEHVSVLTQYLRGREADMCGTAAASTEHLAASHLHHLRRLSLVRLASQRNHDLSEKEQLAAFHTTLTQITTQLEEEVAAARVERESQLERAWGQLGASVRQHQADTCHLRATCHRLQRRVSAHRSTLNTVTTSTKDMQSEVDVLRKKLRQERTPTMAEKELQRLRKSVGVVRAATGGQRVAGRTLMKAINARGDHAAKRVKDILREGQGVLELATVCQRLETNRDRNLPFLPPPTAPPPDTSSRLSPQPSVPSVDLLALPPPRPAPQETEALVGIHSETDEGLGSSVYSSKGASSSRSSKGASSTRQTQRPATGSQKTRKTPKGMVEEPVESDEGVEGQVEPEKSSTLSLPRLHSSSSTSSTSTSTPAAPPPHPSGQRASLGHEKLERINELLYHEEATQDVEFGPIPDFVLQEADAALRTHEGLRNFWRKYHQVQLERLALRGEAEALREEGRHLRALLKQYFVSLGMSDAALRLPSSTPLCVVSLPPAGPDQQRRSKSVPVRSLGVSFYSASLRSSPLPPAGVLVQEGSVLVRAMALHHSTPRHTNPAPH</sequence>
<protein>
    <recommendedName>
        <fullName evidence="10">Dynein regulatory complex subunit 2</fullName>
    </recommendedName>
    <alternativeName>
        <fullName evidence="11">Coiled-coil domain-containing protein 65</fullName>
    </alternativeName>
</protein>
<evidence type="ECO:0000256" key="2">
    <source>
        <dbReference type="ARBA" id="ARBA00022490"/>
    </source>
</evidence>
<evidence type="ECO:0000256" key="13">
    <source>
        <dbReference type="SAM" id="MobiDB-lite"/>
    </source>
</evidence>
<evidence type="ECO:0000256" key="11">
    <source>
        <dbReference type="ARBA" id="ARBA00041517"/>
    </source>
</evidence>
<dbReference type="PANTHER" id="PTHR21625">
    <property type="entry name" value="NYD-SP28 PROTEIN"/>
    <property type="match status" value="1"/>
</dbReference>
<evidence type="ECO:0000256" key="8">
    <source>
        <dbReference type="ARBA" id="ARBA00037841"/>
    </source>
</evidence>
<dbReference type="GO" id="GO:0005858">
    <property type="term" value="C:axonemal dynein complex"/>
    <property type="evidence" value="ECO:0007669"/>
    <property type="project" value="InterPro"/>
</dbReference>
<evidence type="ECO:0000313" key="16">
    <source>
        <dbReference type="Proteomes" id="UP000770661"/>
    </source>
</evidence>
<comment type="similarity">
    <text evidence="9">Belongs to the DRC2 family.</text>
</comment>
<organism evidence="15 16">
    <name type="scientific">Chionoecetes opilio</name>
    <name type="common">Atlantic snow crab</name>
    <name type="synonym">Cancer opilio</name>
    <dbReference type="NCBI Taxonomy" id="41210"/>
    <lineage>
        <taxon>Eukaryota</taxon>
        <taxon>Metazoa</taxon>
        <taxon>Ecdysozoa</taxon>
        <taxon>Arthropoda</taxon>
        <taxon>Crustacea</taxon>
        <taxon>Multicrustacea</taxon>
        <taxon>Malacostraca</taxon>
        <taxon>Eumalacostraca</taxon>
        <taxon>Eucarida</taxon>
        <taxon>Decapoda</taxon>
        <taxon>Pleocyemata</taxon>
        <taxon>Brachyura</taxon>
        <taxon>Eubrachyura</taxon>
        <taxon>Majoidea</taxon>
        <taxon>Majidae</taxon>
        <taxon>Chionoecetes</taxon>
    </lineage>
</organism>
<keyword evidence="16" id="KW-1185">Reference proteome</keyword>
<evidence type="ECO:0000256" key="7">
    <source>
        <dbReference type="ARBA" id="ARBA00023273"/>
    </source>
</evidence>
<gene>
    <name evidence="15" type="primary">CCDC65</name>
    <name evidence="15" type="ORF">GWK47_038173</name>
</gene>
<comment type="function">
    <text evidence="12">Component of the nexin-dynein regulatory complex (N-DRC), a key regulator of ciliary/flagellar motility which maintains the alignment and integrity of the distal axoneme and regulates microtubule sliding in motile axonemes. Plays a critical role in the assembly of N-DRC and also stabilizes the assembly of multiple inner dynein arms and radial spokes. Coassembles with DRC1 to form a central scaffold needed for assembly of the N-DRC and its attachment to the outer doublet microtubules.</text>
</comment>
<dbReference type="Proteomes" id="UP000770661">
    <property type="component" value="Unassembled WGS sequence"/>
</dbReference>
<keyword evidence="4" id="KW-0175">Coiled coil</keyword>
<evidence type="ECO:0000256" key="1">
    <source>
        <dbReference type="ARBA" id="ARBA00004611"/>
    </source>
</evidence>
<evidence type="ECO:0000313" key="15">
    <source>
        <dbReference type="EMBL" id="KAG0725662.1"/>
    </source>
</evidence>
<feature type="compositionally biased region" description="Polar residues" evidence="13">
    <location>
        <begin position="441"/>
        <end position="452"/>
    </location>
</feature>
<feature type="compositionally biased region" description="Low complexity" evidence="13">
    <location>
        <begin position="481"/>
        <end position="503"/>
    </location>
</feature>
<feature type="region of interest" description="Disordered" evidence="13">
    <location>
        <begin position="415"/>
        <end position="515"/>
    </location>
</feature>
<dbReference type="InterPro" id="IPR039505">
    <property type="entry name" value="DRC1/2_N"/>
</dbReference>
<feature type="compositionally biased region" description="Low complexity" evidence="13">
    <location>
        <begin position="421"/>
        <end position="440"/>
    </location>
</feature>
<keyword evidence="2" id="KW-0963">Cytoplasm</keyword>
<keyword evidence="6" id="KW-0206">Cytoskeleton</keyword>
<evidence type="ECO:0000256" key="10">
    <source>
        <dbReference type="ARBA" id="ARBA00040899"/>
    </source>
</evidence>
<dbReference type="Pfam" id="PF14772">
    <property type="entry name" value="NYD-SP28"/>
    <property type="match status" value="1"/>
</dbReference>
<evidence type="ECO:0000256" key="3">
    <source>
        <dbReference type="ARBA" id="ARBA00022846"/>
    </source>
</evidence>
<comment type="subcellular location">
    <subcellularLocation>
        <location evidence="1">Cytoplasm</location>
        <location evidence="1">Cytoskeleton</location>
        <location evidence="1">Flagellum axoneme</location>
    </subcellularLocation>
    <subcellularLocation>
        <location evidence="8">Cytoplasm</location>
        <location evidence="8">Cytoskeleton</location>
        <location evidence="8">Flagellum basal body</location>
    </subcellularLocation>
</comment>
<dbReference type="GO" id="GO:0003352">
    <property type="term" value="P:regulation of cilium movement"/>
    <property type="evidence" value="ECO:0007669"/>
    <property type="project" value="TreeGrafter"/>
</dbReference>
<reference evidence="15" key="1">
    <citation type="submission" date="2020-07" db="EMBL/GenBank/DDBJ databases">
        <title>The High-quality genome of the commercially important snow crab, Chionoecetes opilio.</title>
        <authorList>
            <person name="Jeong J.-H."/>
            <person name="Ryu S."/>
        </authorList>
    </citation>
    <scope>NUCLEOTIDE SEQUENCE</scope>
    <source>
        <strain evidence="15">MADBK_172401_WGS</strain>
        <tissue evidence="15">Digestive gland</tissue>
    </source>
</reference>
<evidence type="ECO:0000256" key="12">
    <source>
        <dbReference type="ARBA" id="ARBA00045865"/>
    </source>
</evidence>
<dbReference type="EMBL" id="JACEEZ010005397">
    <property type="protein sequence ID" value="KAG0725662.1"/>
    <property type="molecule type" value="Genomic_DNA"/>
</dbReference>
<feature type="domain" description="Dynein regulatory complex protein 1/2 N-terminal" evidence="14">
    <location>
        <begin position="30"/>
        <end position="126"/>
    </location>
</feature>
<proteinExistence type="inferred from homology"/>
<keyword evidence="3" id="KW-0282">Flagellum</keyword>
<evidence type="ECO:0000256" key="5">
    <source>
        <dbReference type="ARBA" id="ARBA00023069"/>
    </source>
</evidence>
<keyword evidence="7" id="KW-0966">Cell projection</keyword>